<keyword evidence="3" id="KW-0732">Signal</keyword>
<name>A0A0R2MTQ8_9LACO</name>
<gene>
    <name evidence="6" type="ORF">IV56_GL000573</name>
</gene>
<feature type="signal peptide" evidence="3">
    <location>
        <begin position="1"/>
        <end position="26"/>
    </location>
</feature>
<evidence type="ECO:0000259" key="5">
    <source>
        <dbReference type="Pfam" id="PF11797"/>
    </source>
</evidence>
<keyword evidence="7" id="KW-1185">Reference proteome</keyword>
<evidence type="ECO:0000259" key="4">
    <source>
        <dbReference type="Pfam" id="PF06030"/>
    </source>
</evidence>
<dbReference type="InterPro" id="IPR021759">
    <property type="entry name" value="WxLIP_HBD"/>
</dbReference>
<dbReference type="Pfam" id="PF06030">
    <property type="entry name" value="WxLIP_PGBD"/>
    <property type="match status" value="1"/>
</dbReference>
<dbReference type="EMBL" id="JQCE01000027">
    <property type="protein sequence ID" value="KRO16887.1"/>
    <property type="molecule type" value="Genomic_DNA"/>
</dbReference>
<feature type="region of interest" description="Disordered" evidence="1">
    <location>
        <begin position="323"/>
        <end position="363"/>
    </location>
</feature>
<dbReference type="GO" id="GO:0022900">
    <property type="term" value="P:electron transport chain"/>
    <property type="evidence" value="ECO:0007669"/>
    <property type="project" value="InterPro"/>
</dbReference>
<accession>A0A0R2MTQ8</accession>
<keyword evidence="2" id="KW-0812">Transmembrane</keyword>
<evidence type="ECO:0000313" key="6">
    <source>
        <dbReference type="EMBL" id="KRO16887.1"/>
    </source>
</evidence>
<organism evidence="6 7">
    <name type="scientific">Lacticaseibacillus saniviri JCM 17471 = DSM 24301</name>
    <dbReference type="NCBI Taxonomy" id="1293598"/>
    <lineage>
        <taxon>Bacteria</taxon>
        <taxon>Bacillati</taxon>
        <taxon>Bacillota</taxon>
        <taxon>Bacilli</taxon>
        <taxon>Lactobacillales</taxon>
        <taxon>Lactobacillaceae</taxon>
        <taxon>Lacticaseibacillus</taxon>
    </lineage>
</organism>
<keyword evidence="2" id="KW-0472">Membrane</keyword>
<evidence type="ECO:0000256" key="1">
    <source>
        <dbReference type="SAM" id="MobiDB-lite"/>
    </source>
</evidence>
<dbReference type="Proteomes" id="UP000050969">
    <property type="component" value="Unassembled WGS sequence"/>
</dbReference>
<dbReference type="RefSeq" id="WP_054777167.1">
    <property type="nucleotide sequence ID" value="NZ_BBBX01000008.1"/>
</dbReference>
<feature type="compositionally biased region" description="Basic and acidic residues" evidence="1">
    <location>
        <begin position="339"/>
        <end position="363"/>
    </location>
</feature>
<comment type="caution">
    <text evidence="6">The sequence shown here is derived from an EMBL/GenBank/DDBJ whole genome shotgun (WGS) entry which is preliminary data.</text>
</comment>
<evidence type="ECO:0000256" key="3">
    <source>
        <dbReference type="SAM" id="SignalP"/>
    </source>
</evidence>
<dbReference type="STRING" id="1293598.IV56_GL000573"/>
<feature type="chain" id="PRO_5006420702" evidence="3">
    <location>
        <begin position="27"/>
        <end position="363"/>
    </location>
</feature>
<dbReference type="OrthoDB" id="2268253at2"/>
<sequence>MKHKLVWAAAAAFALAVFGPHQTVSADIDNLAVTPVVANTDVTDRFEIVGQPNSNRQLKLSLSNFSSAPMSLTITPTNATVTSTGDIGYSQIVKKAHYGLPYVLNQKVKTQTIKLGGNDSQTLTFNVPLPAKSFDGLVMGGFHVSLNGSPEQFVDVPLLMTMTNQVPTPKFIFSQIKGNSYNKQTYLQVDIANLKAVALKNVSYNITVKSDDWLSKIGIGKQRYQAIKSGVSVAPNAALPIPINLHDQPVKAGKYQISGTVQVNGQRWHIATDGTVSAESAKTANAQDPNLIHDYTIYFILGIAALVILIIVISIIMFGRNKHKKKTAATKKKAKSAAKKQESSTETEQGKPDKQDSKQNEKD</sequence>
<proteinExistence type="predicted"/>
<keyword evidence="2" id="KW-1133">Transmembrane helix</keyword>
<feature type="domain" description="WxL Interacting Protein peptidoglycan binding" evidence="4">
    <location>
        <begin position="39"/>
        <end position="145"/>
    </location>
</feature>
<evidence type="ECO:0000313" key="7">
    <source>
        <dbReference type="Proteomes" id="UP000050969"/>
    </source>
</evidence>
<dbReference type="AlphaFoldDB" id="A0A0R2MTQ8"/>
<feature type="domain" description="WxL Interacting Protein host binding" evidence="5">
    <location>
        <begin position="156"/>
        <end position="285"/>
    </location>
</feature>
<feature type="compositionally biased region" description="Basic residues" evidence="1">
    <location>
        <begin position="323"/>
        <end position="338"/>
    </location>
</feature>
<dbReference type="Pfam" id="PF11797">
    <property type="entry name" value="WxLIP_HBD"/>
    <property type="match status" value="1"/>
</dbReference>
<dbReference type="PATRIC" id="fig|1293598.4.peg.615"/>
<evidence type="ECO:0000256" key="2">
    <source>
        <dbReference type="SAM" id="Phobius"/>
    </source>
</evidence>
<dbReference type="GO" id="GO:0016020">
    <property type="term" value="C:membrane"/>
    <property type="evidence" value="ECO:0007669"/>
    <property type="project" value="UniProtKB-SubCell"/>
</dbReference>
<feature type="transmembrane region" description="Helical" evidence="2">
    <location>
        <begin position="295"/>
        <end position="318"/>
    </location>
</feature>
<dbReference type="InterPro" id="IPR010317">
    <property type="entry name" value="WxLIP_PGBD"/>
</dbReference>
<reference evidence="6 7" key="1">
    <citation type="journal article" date="2015" name="Genome Announc.">
        <title>Expanding the biotechnology potential of lactobacilli through comparative genomics of 213 strains and associated genera.</title>
        <authorList>
            <person name="Sun Z."/>
            <person name="Harris H.M."/>
            <person name="McCann A."/>
            <person name="Guo C."/>
            <person name="Argimon S."/>
            <person name="Zhang W."/>
            <person name="Yang X."/>
            <person name="Jeffery I.B."/>
            <person name="Cooney J.C."/>
            <person name="Kagawa T.F."/>
            <person name="Liu W."/>
            <person name="Song Y."/>
            <person name="Salvetti E."/>
            <person name="Wrobel A."/>
            <person name="Rasinkangas P."/>
            <person name="Parkhill J."/>
            <person name="Rea M.C."/>
            <person name="O'Sullivan O."/>
            <person name="Ritari J."/>
            <person name="Douillard F.P."/>
            <person name="Paul Ross R."/>
            <person name="Yang R."/>
            <person name="Briner A.E."/>
            <person name="Felis G.E."/>
            <person name="de Vos W.M."/>
            <person name="Barrangou R."/>
            <person name="Klaenhammer T.R."/>
            <person name="Caufield P.W."/>
            <person name="Cui Y."/>
            <person name="Zhang H."/>
            <person name="O'Toole P.W."/>
        </authorList>
    </citation>
    <scope>NUCLEOTIDE SEQUENCE [LARGE SCALE GENOMIC DNA]</scope>
    <source>
        <strain evidence="6 7">DSM 24301</strain>
    </source>
</reference>
<protein>
    <submittedName>
        <fullName evidence="6">Cell surface protein</fullName>
    </submittedName>
</protein>